<gene>
    <name evidence="6" type="ORF">MAM1_0366d10068</name>
</gene>
<keyword evidence="2" id="KW-0547">Nucleotide-binding</keyword>
<dbReference type="GO" id="GO:0005524">
    <property type="term" value="F:ATP binding"/>
    <property type="evidence" value="ECO:0007669"/>
    <property type="project" value="UniProtKB-KW"/>
</dbReference>
<dbReference type="SMART" id="SM00220">
    <property type="entry name" value="S_TKc"/>
    <property type="match status" value="1"/>
</dbReference>
<dbReference type="Pfam" id="PF00069">
    <property type="entry name" value="Pkinase"/>
    <property type="match status" value="1"/>
</dbReference>
<feature type="domain" description="Protein kinase" evidence="5">
    <location>
        <begin position="215"/>
        <end position="470"/>
    </location>
</feature>
<dbReference type="GO" id="GO:0004672">
    <property type="term" value="F:protein kinase activity"/>
    <property type="evidence" value="ECO:0007669"/>
    <property type="project" value="InterPro"/>
</dbReference>
<dbReference type="InterPro" id="IPR051931">
    <property type="entry name" value="PAK3-like"/>
</dbReference>
<dbReference type="Gene3D" id="3.90.810.10">
    <property type="entry name" value="CRIB domain"/>
    <property type="match status" value="1"/>
</dbReference>
<accession>A0A0C9MI77</accession>
<evidence type="ECO:0000313" key="6">
    <source>
        <dbReference type="EMBL" id="GAN10526.1"/>
    </source>
</evidence>
<evidence type="ECO:0000259" key="5">
    <source>
        <dbReference type="PROSITE" id="PS50011"/>
    </source>
</evidence>
<dbReference type="InterPro" id="IPR011009">
    <property type="entry name" value="Kinase-like_dom_sf"/>
</dbReference>
<dbReference type="PROSITE" id="PS50011">
    <property type="entry name" value="PROTEIN_KINASE_DOM"/>
    <property type="match status" value="1"/>
</dbReference>
<comment type="similarity">
    <text evidence="1">Belongs to the protein kinase superfamily. STE Ser/Thr protein kinase family. STE20 subfamily.</text>
</comment>
<evidence type="ECO:0000256" key="2">
    <source>
        <dbReference type="ARBA" id="ARBA00022741"/>
    </source>
</evidence>
<evidence type="ECO:0000256" key="1">
    <source>
        <dbReference type="ARBA" id="ARBA00008874"/>
    </source>
</evidence>
<dbReference type="InterPro" id="IPR036936">
    <property type="entry name" value="CRIB_dom_sf"/>
</dbReference>
<dbReference type="Gene3D" id="3.30.200.20">
    <property type="entry name" value="Phosphorylase Kinase, domain 1"/>
    <property type="match status" value="1"/>
</dbReference>
<dbReference type="STRING" id="91626.A0A0C9MI77"/>
<dbReference type="SUPFAM" id="SSF56112">
    <property type="entry name" value="Protein kinase-like (PK-like)"/>
    <property type="match status" value="1"/>
</dbReference>
<reference evidence="6" key="1">
    <citation type="submission" date="2014-09" db="EMBL/GenBank/DDBJ databases">
        <title>Draft genome sequence of an oleaginous Mucoromycotina fungus Mucor ambiguus NBRC6742.</title>
        <authorList>
            <person name="Takeda I."/>
            <person name="Yamane N."/>
            <person name="Morita T."/>
            <person name="Tamano K."/>
            <person name="Machida M."/>
            <person name="Baker S."/>
            <person name="Koike H."/>
        </authorList>
    </citation>
    <scope>NUCLEOTIDE SEQUENCE</scope>
    <source>
        <strain evidence="6">NBRC 6742</strain>
    </source>
</reference>
<sequence>MSVLSASQHSIQQMPKNDEPIASYLAELNKRSKRSTFDGSYNTAQKRKNSGVIDKIMRMFLFKQKKTHSNRNMMVISWPFDAIHKTHIHFDADTGEMALGKAPDWVISGLGSKQQDILLSSFIKRVYAEIEKNQQNRPLPAMPAAAVTVAEAAETTLQQPQSKSELSKEFNRKRPTKRAMSTPEAIAELNKLCKKEDPCTVYTDMIKIGEGYVHFKSNFIALIVASGSVYKAQRISSKDSGQFVAIKQIHLRRQVRKDLIVDEVRMGKVDQTHKNMVQHIESYIWKNDVWIVMEYMEGGSLTDIVTQNYMAEREIAAVCLEVLHGLNYLHSRGIIHRDIKSDNILIGMQGQIKLSDFGYCAQIDTKQSKRTTLAGTPCWMAPEVVQRKEYGPSVDIWSLGITAIEMVEGSPPHLEDPEQAIRLLTTQRVPPSLKDPEQLSVTFRDFLGKCLKFNADSRPSAAELLQHPFLNKAAPLTCLLPLIESAKKSAALDDYPTPT</sequence>
<dbReference type="InterPro" id="IPR008271">
    <property type="entry name" value="Ser/Thr_kinase_AS"/>
</dbReference>
<dbReference type="EMBL" id="DF836655">
    <property type="protein sequence ID" value="GAN10526.1"/>
    <property type="molecule type" value="Genomic_DNA"/>
</dbReference>
<name>A0A0C9MI77_9FUNG</name>
<dbReference type="OrthoDB" id="248923at2759"/>
<dbReference type="AlphaFoldDB" id="A0A0C9MI77"/>
<keyword evidence="7" id="KW-1185">Reference proteome</keyword>
<protein>
    <recommendedName>
        <fullName evidence="5">Protein kinase domain-containing protein</fullName>
    </recommendedName>
</protein>
<organism evidence="6">
    <name type="scientific">Mucor ambiguus</name>
    <dbReference type="NCBI Taxonomy" id="91626"/>
    <lineage>
        <taxon>Eukaryota</taxon>
        <taxon>Fungi</taxon>
        <taxon>Fungi incertae sedis</taxon>
        <taxon>Mucoromycota</taxon>
        <taxon>Mucoromycotina</taxon>
        <taxon>Mucoromycetes</taxon>
        <taxon>Mucorales</taxon>
        <taxon>Mucorineae</taxon>
        <taxon>Mucoraceae</taxon>
        <taxon>Mucor</taxon>
    </lineage>
</organism>
<evidence type="ECO:0000256" key="3">
    <source>
        <dbReference type="ARBA" id="ARBA00022840"/>
    </source>
</evidence>
<dbReference type="InterPro" id="IPR000719">
    <property type="entry name" value="Prot_kinase_dom"/>
</dbReference>
<feature type="region of interest" description="Disordered" evidence="4">
    <location>
        <begin position="157"/>
        <end position="181"/>
    </location>
</feature>
<dbReference type="PANTHER" id="PTHR45832:SF22">
    <property type="entry name" value="SERINE_THREONINE-PROTEIN KINASE SAMKA-RELATED"/>
    <property type="match status" value="1"/>
</dbReference>
<dbReference type="PROSITE" id="PS00108">
    <property type="entry name" value="PROTEIN_KINASE_ST"/>
    <property type="match status" value="1"/>
</dbReference>
<dbReference type="Proteomes" id="UP000053815">
    <property type="component" value="Unassembled WGS sequence"/>
</dbReference>
<evidence type="ECO:0000256" key="4">
    <source>
        <dbReference type="SAM" id="MobiDB-lite"/>
    </source>
</evidence>
<proteinExistence type="inferred from homology"/>
<keyword evidence="3" id="KW-0067">ATP-binding</keyword>
<dbReference type="PANTHER" id="PTHR45832">
    <property type="entry name" value="SERINE/THREONINE-PROTEIN KINASE SAMKA-RELATED-RELATED"/>
    <property type="match status" value="1"/>
</dbReference>
<evidence type="ECO:0000313" key="7">
    <source>
        <dbReference type="Proteomes" id="UP000053815"/>
    </source>
</evidence>
<dbReference type="Gene3D" id="1.10.510.10">
    <property type="entry name" value="Transferase(Phosphotransferase) domain 1"/>
    <property type="match status" value="1"/>
</dbReference>
<dbReference type="FunFam" id="1.10.510.10:FF:000421">
    <property type="entry name" value="Serine/threonine-protein kinase PAK 6"/>
    <property type="match status" value="1"/>
</dbReference>